<feature type="region of interest" description="Disordered" evidence="1">
    <location>
        <begin position="1"/>
        <end position="28"/>
    </location>
</feature>
<reference evidence="3" key="1">
    <citation type="journal article" date="2019" name="Int. J. Syst. Evol. Microbiol.">
        <title>The Global Catalogue of Microorganisms (GCM) 10K type strain sequencing project: providing services to taxonomists for standard genome sequencing and annotation.</title>
        <authorList>
            <consortium name="The Broad Institute Genomics Platform"/>
            <consortium name="The Broad Institute Genome Sequencing Center for Infectious Disease"/>
            <person name="Wu L."/>
            <person name="Ma J."/>
        </authorList>
    </citation>
    <scope>NUCLEOTIDE SEQUENCE [LARGE SCALE GENOMIC DNA]</scope>
    <source>
        <strain evidence="3">KCTC 3950</strain>
    </source>
</reference>
<organism evidence="2 3">
    <name type="scientific">Paenibacillus gansuensis</name>
    <dbReference type="NCBI Taxonomy" id="306542"/>
    <lineage>
        <taxon>Bacteria</taxon>
        <taxon>Bacillati</taxon>
        <taxon>Bacillota</taxon>
        <taxon>Bacilli</taxon>
        <taxon>Bacillales</taxon>
        <taxon>Paenibacillaceae</taxon>
        <taxon>Paenibacillus</taxon>
    </lineage>
</organism>
<dbReference type="GO" id="GO:0003677">
    <property type="term" value="F:DNA binding"/>
    <property type="evidence" value="ECO:0007669"/>
    <property type="project" value="UniProtKB-KW"/>
</dbReference>
<dbReference type="Proteomes" id="UP001597541">
    <property type="component" value="Unassembled WGS sequence"/>
</dbReference>
<dbReference type="InterPro" id="IPR009351">
    <property type="entry name" value="AlkZ-like"/>
</dbReference>
<comment type="caution">
    <text evidence="2">The sequence shown here is derived from an EMBL/GenBank/DDBJ whole genome shotgun (WGS) entry which is preliminary data.</text>
</comment>
<dbReference type="EMBL" id="JBHUME010000002">
    <property type="protein sequence ID" value="MFD2611364.1"/>
    <property type="molecule type" value="Genomic_DNA"/>
</dbReference>
<feature type="compositionally biased region" description="Low complexity" evidence="1">
    <location>
        <begin position="7"/>
        <end position="16"/>
    </location>
</feature>
<keyword evidence="3" id="KW-1185">Reference proteome</keyword>
<dbReference type="PANTHER" id="PTHR38479">
    <property type="entry name" value="LMO0824 PROTEIN"/>
    <property type="match status" value="1"/>
</dbReference>
<sequence length="394" mass="43872">MSEVKKTQAQAAAKGKAPGELPGKVASGKATDKLLTNRELNRALLARQMLLTRVKLPVLEAIEKLFGMQAQSQNAPYYGLWSRVEGFRHEELSGLLKDKQVVRMALMRSTLHLVSSPDALQLRPLLQPVMDRGLKGAFGKQLIGIDQEALAAAGREFVEKKPMTFQEMGMRLCEHSPGLTPEAAAAVVRNRVPLVQIPPRGIWGESGQAVHTSIEAWLGQSLSLSPEPEWLIRRYLEAFGPATVKDIQVWSGLTRMSEVIKSLRPELVTFQNEQGEELFDLPDAPRPDADTPSEPRFLGEFDNMLLSYADRSRVMDEACRKRVFTVNGIIRATFLVDGYVSGTWKLTSGRHGTELHIEPFCKLTEQERDALSEEGTRMLQFAVSKEAASIIIFH</sequence>
<keyword evidence="2" id="KW-0238">DNA-binding</keyword>
<evidence type="ECO:0000313" key="2">
    <source>
        <dbReference type="EMBL" id="MFD2611364.1"/>
    </source>
</evidence>
<dbReference type="Pfam" id="PF06224">
    <property type="entry name" value="AlkZ-like"/>
    <property type="match status" value="1"/>
</dbReference>
<accession>A0ABW5P8C6</accession>
<proteinExistence type="predicted"/>
<gene>
    <name evidence="2" type="ORF">ACFSUF_02885</name>
</gene>
<dbReference type="PANTHER" id="PTHR38479:SF2">
    <property type="entry name" value="WINGED HELIX DNA-BINDING DOMAIN-CONTAINING PROTEIN"/>
    <property type="match status" value="1"/>
</dbReference>
<evidence type="ECO:0000313" key="3">
    <source>
        <dbReference type="Proteomes" id="UP001597541"/>
    </source>
</evidence>
<name>A0ABW5P8C6_9BACL</name>
<protein>
    <submittedName>
        <fullName evidence="2">Winged helix DNA-binding domain-containing protein</fullName>
    </submittedName>
</protein>
<dbReference type="RefSeq" id="WP_377599908.1">
    <property type="nucleotide sequence ID" value="NZ_JBHUME010000002.1"/>
</dbReference>
<evidence type="ECO:0000256" key="1">
    <source>
        <dbReference type="SAM" id="MobiDB-lite"/>
    </source>
</evidence>